<accession>A0A016WX30</accession>
<reference evidence="3" key="1">
    <citation type="journal article" date="2015" name="Nat. Genet.">
        <title>The genome and transcriptome of the zoonotic hookworm Ancylostoma ceylanicum identify infection-specific gene families.</title>
        <authorList>
            <person name="Schwarz E.M."/>
            <person name="Hu Y."/>
            <person name="Antoshechkin I."/>
            <person name="Miller M.M."/>
            <person name="Sternberg P.W."/>
            <person name="Aroian R.V."/>
        </authorList>
    </citation>
    <scope>NUCLEOTIDE SEQUENCE</scope>
    <source>
        <strain evidence="3">HY135</strain>
    </source>
</reference>
<feature type="transmembrane region" description="Helical" evidence="1">
    <location>
        <begin position="96"/>
        <end position="117"/>
    </location>
</feature>
<evidence type="ECO:0000313" key="3">
    <source>
        <dbReference type="Proteomes" id="UP000024635"/>
    </source>
</evidence>
<feature type="transmembrane region" description="Helical" evidence="1">
    <location>
        <begin position="52"/>
        <end position="76"/>
    </location>
</feature>
<evidence type="ECO:0008006" key="4">
    <source>
        <dbReference type="Google" id="ProtNLM"/>
    </source>
</evidence>
<name>A0A016WX30_9BILA</name>
<comment type="caution">
    <text evidence="2">The sequence shown here is derived from an EMBL/GenBank/DDBJ whole genome shotgun (WGS) entry which is preliminary data.</text>
</comment>
<feature type="transmembrane region" description="Helical" evidence="1">
    <location>
        <begin position="171"/>
        <end position="191"/>
    </location>
</feature>
<organism evidence="2 3">
    <name type="scientific">Ancylostoma ceylanicum</name>
    <dbReference type="NCBI Taxonomy" id="53326"/>
    <lineage>
        <taxon>Eukaryota</taxon>
        <taxon>Metazoa</taxon>
        <taxon>Ecdysozoa</taxon>
        <taxon>Nematoda</taxon>
        <taxon>Chromadorea</taxon>
        <taxon>Rhabditida</taxon>
        <taxon>Rhabditina</taxon>
        <taxon>Rhabditomorpha</taxon>
        <taxon>Strongyloidea</taxon>
        <taxon>Ancylostomatidae</taxon>
        <taxon>Ancylostomatinae</taxon>
        <taxon>Ancylostoma</taxon>
    </lineage>
</organism>
<sequence length="234" mass="26944">MSTDKELRSSPQYRLMNQFNFVDCGQAFYHLFLGVLIVFPMAQQRFQPVVRVLNAIGLAFTASLWLWGCITLNITVVGVGIQYDFTKFGASIVALAEWYLCFPCLVITYITYLAIVLHMELRKRVAKKGGISSPEIKLFLQSTSLFVYISSIMIMWHNAESWGLWSKLTDTALNFAWVLLPYWNPLLLLSLNKTFRKKMMKFVCKTPDRVANFTVTTNSKQLPSHSPLFIFTRR</sequence>
<protein>
    <recommendedName>
        <fullName evidence="4">7TM GPCR serpentine receptor class x (Srx) domain-containing protein</fullName>
    </recommendedName>
</protein>
<dbReference type="SUPFAM" id="SSF81321">
    <property type="entry name" value="Family A G protein-coupled receptor-like"/>
    <property type="match status" value="1"/>
</dbReference>
<proteinExistence type="predicted"/>
<keyword evidence="1" id="KW-1133">Transmembrane helix</keyword>
<keyword evidence="3" id="KW-1185">Reference proteome</keyword>
<feature type="transmembrane region" description="Helical" evidence="1">
    <location>
        <begin position="20"/>
        <end position="40"/>
    </location>
</feature>
<dbReference type="AlphaFoldDB" id="A0A016WX30"/>
<feature type="transmembrane region" description="Helical" evidence="1">
    <location>
        <begin position="138"/>
        <end position="159"/>
    </location>
</feature>
<dbReference type="Pfam" id="PF10323">
    <property type="entry name" value="7TM_GPCR_Srv"/>
    <property type="match status" value="1"/>
</dbReference>
<dbReference type="EMBL" id="JARK01000079">
    <property type="protein sequence ID" value="EYC43832.1"/>
    <property type="molecule type" value="Genomic_DNA"/>
</dbReference>
<evidence type="ECO:0000256" key="1">
    <source>
        <dbReference type="SAM" id="Phobius"/>
    </source>
</evidence>
<keyword evidence="1" id="KW-0472">Membrane</keyword>
<evidence type="ECO:0000313" key="2">
    <source>
        <dbReference type="EMBL" id="EYC43832.1"/>
    </source>
</evidence>
<dbReference type="InterPro" id="IPR019426">
    <property type="entry name" value="7TM_GPCR_serpentine_rcpt_Srv"/>
</dbReference>
<keyword evidence="1" id="KW-0812">Transmembrane</keyword>
<dbReference type="Proteomes" id="UP000024635">
    <property type="component" value="Unassembled WGS sequence"/>
</dbReference>
<gene>
    <name evidence="2" type="primary">Acey_s0479.g2210</name>
    <name evidence="2" type="ORF">Y032_0479g2210</name>
</gene>
<dbReference type="OrthoDB" id="5833348at2759"/>